<reference evidence="3" key="1">
    <citation type="submission" date="2023-07" db="EMBL/GenBank/DDBJ databases">
        <title>A draft genome of Kazachstania heterogenica Y-27499.</title>
        <authorList>
            <person name="Donic C."/>
            <person name="Kralova J.S."/>
            <person name="Fidel L."/>
            <person name="Ben-Dor S."/>
            <person name="Jung S."/>
        </authorList>
    </citation>
    <scope>NUCLEOTIDE SEQUENCE [LARGE SCALE GENOMIC DNA]</scope>
    <source>
        <strain evidence="3">Y27499</strain>
    </source>
</reference>
<accession>A0AAN8A8E2</accession>
<proteinExistence type="predicted"/>
<evidence type="ECO:0000259" key="1">
    <source>
        <dbReference type="Pfam" id="PF13460"/>
    </source>
</evidence>
<dbReference type="PANTHER" id="PTHR15020:SF50">
    <property type="entry name" value="UPF0659 PROTEIN YMR090W"/>
    <property type="match status" value="1"/>
</dbReference>
<gene>
    <name evidence="2" type="ORF">RI543_003170</name>
</gene>
<dbReference type="SUPFAM" id="SSF51735">
    <property type="entry name" value="NAD(P)-binding Rossmann-fold domains"/>
    <property type="match status" value="1"/>
</dbReference>
<comment type="caution">
    <text evidence="2">The sequence shown here is derived from an EMBL/GenBank/DDBJ whole genome shotgun (WGS) entry which is preliminary data.</text>
</comment>
<dbReference type="EMBL" id="JAWIZZ010000047">
    <property type="protein sequence ID" value="KAK5779280.1"/>
    <property type="molecule type" value="Genomic_DNA"/>
</dbReference>
<dbReference type="AlphaFoldDB" id="A0AAN8A8E2"/>
<dbReference type="InterPro" id="IPR016040">
    <property type="entry name" value="NAD(P)-bd_dom"/>
</dbReference>
<evidence type="ECO:0000313" key="3">
    <source>
        <dbReference type="Proteomes" id="UP001306508"/>
    </source>
</evidence>
<dbReference type="CDD" id="cd05243">
    <property type="entry name" value="SDR_a5"/>
    <property type="match status" value="1"/>
</dbReference>
<name>A0AAN8A8E2_9SACH</name>
<organism evidence="2 3">
    <name type="scientific">Arxiozyma heterogenica</name>
    <dbReference type="NCBI Taxonomy" id="278026"/>
    <lineage>
        <taxon>Eukaryota</taxon>
        <taxon>Fungi</taxon>
        <taxon>Dikarya</taxon>
        <taxon>Ascomycota</taxon>
        <taxon>Saccharomycotina</taxon>
        <taxon>Saccharomycetes</taxon>
        <taxon>Saccharomycetales</taxon>
        <taxon>Saccharomycetaceae</taxon>
        <taxon>Arxiozyma</taxon>
    </lineage>
</organism>
<protein>
    <recommendedName>
        <fullName evidence="1">NAD(P)-binding domain-containing protein</fullName>
    </recommendedName>
</protein>
<sequence length="229" mass="25358">MSGLKVAIIGANGKIGRLLINILKQDKTNFDTPLAIVRNSEQQDYFINEIKVNASLTSIEHATVKEIADAIKGYDAVVFSAGAGGKGVERIFTVDLDGCCKAIEACQLANVKRFIVVSALKAEDRDFWWSIPSLREYYIAKRAADHDVRLSGLNYTILQPGWLLDSNGTQKFASLNQVDKMVEMGEKTVAREDVALFIKEALLHENETKEKTIPLLNGDIPINEFITTI</sequence>
<dbReference type="Proteomes" id="UP001306508">
    <property type="component" value="Unassembled WGS sequence"/>
</dbReference>
<dbReference type="Pfam" id="PF13460">
    <property type="entry name" value="NAD_binding_10"/>
    <property type="match status" value="1"/>
</dbReference>
<dbReference type="PANTHER" id="PTHR15020">
    <property type="entry name" value="FLAVIN REDUCTASE-RELATED"/>
    <property type="match status" value="1"/>
</dbReference>
<evidence type="ECO:0000313" key="2">
    <source>
        <dbReference type="EMBL" id="KAK5779280.1"/>
    </source>
</evidence>
<feature type="domain" description="NAD(P)-binding" evidence="1">
    <location>
        <begin position="10"/>
        <end position="204"/>
    </location>
</feature>
<dbReference type="Gene3D" id="3.40.50.720">
    <property type="entry name" value="NAD(P)-binding Rossmann-like Domain"/>
    <property type="match status" value="1"/>
</dbReference>
<dbReference type="InterPro" id="IPR036291">
    <property type="entry name" value="NAD(P)-bd_dom_sf"/>
</dbReference>
<keyword evidence="3" id="KW-1185">Reference proteome</keyword>